<evidence type="ECO:0000256" key="1">
    <source>
        <dbReference type="ARBA" id="ARBA00008894"/>
    </source>
</evidence>
<evidence type="ECO:0000256" key="5">
    <source>
        <dbReference type="ARBA" id="ARBA00022821"/>
    </source>
</evidence>
<reference evidence="7" key="1">
    <citation type="submission" date="2024-10" db="EMBL/GenBank/DDBJ databases">
        <authorList>
            <person name="Ryan C."/>
        </authorList>
    </citation>
    <scope>NUCLEOTIDE SEQUENCE [LARGE SCALE GENOMIC DNA]</scope>
</reference>
<comment type="similarity">
    <text evidence="1">Belongs to the disease resistance NB-LRR family.</text>
</comment>
<dbReference type="SUPFAM" id="SSF52540">
    <property type="entry name" value="P-loop containing nucleoside triphosphate hydrolases"/>
    <property type="match status" value="1"/>
</dbReference>
<dbReference type="Pfam" id="PF18052">
    <property type="entry name" value="Rx_N"/>
    <property type="match status" value="1"/>
</dbReference>
<evidence type="ECO:0000256" key="3">
    <source>
        <dbReference type="ARBA" id="ARBA00022737"/>
    </source>
</evidence>
<keyword evidence="5" id="KW-0611">Plant defense</keyword>
<dbReference type="AlphaFoldDB" id="A0ABC8YRI7"/>
<proteinExistence type="inferred from homology"/>
<evidence type="ECO:0000259" key="6">
    <source>
        <dbReference type="Pfam" id="PF18052"/>
    </source>
</evidence>
<name>A0ABC8YRI7_9POAL</name>
<dbReference type="PANTHER" id="PTHR33377:SF60">
    <property type="entry name" value="NB-ARC DOMAIN-CONTAINING PROTEIN"/>
    <property type="match status" value="1"/>
</dbReference>
<evidence type="ECO:0000313" key="7">
    <source>
        <dbReference type="EMBL" id="CAL4947695.1"/>
    </source>
</evidence>
<keyword evidence="2" id="KW-0433">Leucine-rich repeat</keyword>
<keyword evidence="3" id="KW-0677">Repeat</keyword>
<organism evidence="7 8">
    <name type="scientific">Urochloa decumbens</name>
    <dbReference type="NCBI Taxonomy" id="240449"/>
    <lineage>
        <taxon>Eukaryota</taxon>
        <taxon>Viridiplantae</taxon>
        <taxon>Streptophyta</taxon>
        <taxon>Embryophyta</taxon>
        <taxon>Tracheophyta</taxon>
        <taxon>Spermatophyta</taxon>
        <taxon>Magnoliopsida</taxon>
        <taxon>Liliopsida</taxon>
        <taxon>Poales</taxon>
        <taxon>Poaceae</taxon>
        <taxon>PACMAD clade</taxon>
        <taxon>Panicoideae</taxon>
        <taxon>Panicodae</taxon>
        <taxon>Paniceae</taxon>
        <taxon>Melinidinae</taxon>
        <taxon>Urochloa</taxon>
    </lineage>
</organism>
<evidence type="ECO:0000256" key="4">
    <source>
        <dbReference type="ARBA" id="ARBA00022741"/>
    </source>
</evidence>
<keyword evidence="8" id="KW-1185">Reference proteome</keyword>
<dbReference type="PANTHER" id="PTHR33377">
    <property type="entry name" value="OS10G0134700 PROTEIN-RELATED"/>
    <property type="match status" value="1"/>
</dbReference>
<dbReference type="InterPro" id="IPR041118">
    <property type="entry name" value="Rx_N"/>
</dbReference>
<sequence>MSDLLSRALSMVIQRYKRSREEEAEHKLQQLQRVLLRVDAMVEEAEGRHITNQAMLRQLEMLRQGMYGGHYMLDTIKYRGDDEVSCDGDLPVALPRFSSAKRLPSFPVSSSNANRQNTETLKKLEMMLDGLETLMGDMLEFAVFLQGYPRICRQPYSTYLILGNVMFGRQMEMETVINFLLRPETPASKSPGVLPIIGLARIDLAAFRASAVIKHQDITAAPHGNGRSLAVIELAGDMDEEAWSRLYCSAASSMGQGSKIVITSRSEKIASLGTTKALRLKALPQEAYWYFFKALAFGSANPSDQPKLASLAMEIAALLNGTFLGANVVGSLMRANQNTEFWFRLLQCFRDYTRKHLLMFGEHPIKLTEQGRPVHTWSMARSHDVPTIIGIRYQKPSPQDDVPEVTVQDIISGRSTRQGNFSAVAWRSTVPPYYTYLVSYASQRAGCSTAKKRPRHARV</sequence>
<dbReference type="GO" id="GO:0000166">
    <property type="term" value="F:nucleotide binding"/>
    <property type="evidence" value="ECO:0007669"/>
    <property type="project" value="UniProtKB-KW"/>
</dbReference>
<accession>A0ABC8YRI7</accession>
<dbReference type="InterPro" id="IPR027417">
    <property type="entry name" value="P-loop_NTPase"/>
</dbReference>
<protein>
    <recommendedName>
        <fullName evidence="6">Disease resistance N-terminal domain-containing protein</fullName>
    </recommendedName>
</protein>
<keyword evidence="4" id="KW-0547">Nucleotide-binding</keyword>
<dbReference type="EMBL" id="OZ075127">
    <property type="protein sequence ID" value="CAL4947695.1"/>
    <property type="molecule type" value="Genomic_DNA"/>
</dbReference>
<dbReference type="Proteomes" id="UP001497457">
    <property type="component" value="Chromosome 17b"/>
</dbReference>
<dbReference type="GO" id="GO:0006952">
    <property type="term" value="P:defense response"/>
    <property type="evidence" value="ECO:0007669"/>
    <property type="project" value="UniProtKB-KW"/>
</dbReference>
<feature type="domain" description="Disease resistance N-terminal" evidence="6">
    <location>
        <begin position="1"/>
        <end position="82"/>
    </location>
</feature>
<evidence type="ECO:0000256" key="2">
    <source>
        <dbReference type="ARBA" id="ARBA00022614"/>
    </source>
</evidence>
<gene>
    <name evidence="7" type="ORF">URODEC1_LOCUS36938</name>
</gene>
<evidence type="ECO:0000313" key="8">
    <source>
        <dbReference type="Proteomes" id="UP001497457"/>
    </source>
</evidence>